<dbReference type="GO" id="GO:0030574">
    <property type="term" value="P:collagen catabolic process"/>
    <property type="evidence" value="ECO:0007669"/>
    <property type="project" value="TreeGrafter"/>
</dbReference>
<evidence type="ECO:0000313" key="11">
    <source>
        <dbReference type="Proteomes" id="UP000183642"/>
    </source>
</evidence>
<dbReference type="Gene3D" id="3.40.390.10">
    <property type="entry name" value="Collagenase (Catalytic Domain)"/>
    <property type="match status" value="1"/>
</dbReference>
<keyword evidence="2" id="KW-0645">Protease</keyword>
<evidence type="ECO:0000256" key="2">
    <source>
        <dbReference type="ARBA" id="ARBA00022670"/>
    </source>
</evidence>
<evidence type="ECO:0000259" key="9">
    <source>
        <dbReference type="SMART" id="SM00235"/>
    </source>
</evidence>
<dbReference type="InterPro" id="IPR033739">
    <property type="entry name" value="M10A_MMP"/>
</dbReference>
<dbReference type="InterPro" id="IPR001818">
    <property type="entry name" value="Pept_M10_metallopeptidase"/>
</dbReference>
<dbReference type="GO" id="GO:0008270">
    <property type="term" value="F:zinc ion binding"/>
    <property type="evidence" value="ECO:0007669"/>
    <property type="project" value="InterPro"/>
</dbReference>
<dbReference type="InterPro" id="IPR024079">
    <property type="entry name" value="MetalloPept_cat_dom_sf"/>
</dbReference>
<sequence>MTGQTEIRADLAEGTTGDEVDQVQGYLERFGYLGPIAERFAAFGSQPFPLAEGDDLADLVGRPAGVERGTFDSATADAVRRFQEFAGLSVTGVVDGATAARMNAPRCGNPDAPDLAEFSTSGRKWATTNLRYAIDNTTPDLSPGQVTTAVEQAFALWAGHTPLRFTPVAMSAGPEIVIRFAAGDHGDGSPFDGPSGVLAHAFFPSVPPAPVTAIMGDAHFDEAETWTVTVPPAAGTIDLVTVAAHEFGHSLGLGHSSVAGALMAPFYGGPHRAVEADDIAGIQSLYGGFPIAHAMWTHGTDLHVEVDANVESIQRFGFFTRVVGRPNTTNWYHFAVPTPVIVDGNRLAFARAMLRLVTGGPDAVVRDVHVYDGSSRIAAHQAVNLSGSLPFAVFGVPHKPDVFWGAGISVGVRTGTGSTAERRMDFISAGIDFLR</sequence>
<dbReference type="PROSITE" id="PS00546">
    <property type="entry name" value="CYSTEINE_SWITCH"/>
    <property type="match status" value="1"/>
</dbReference>
<keyword evidence="3" id="KW-0479">Metal-binding</keyword>
<keyword evidence="7" id="KW-0482">Metalloprotease</keyword>
<evidence type="ECO:0000313" key="10">
    <source>
        <dbReference type="EMBL" id="SFN88551.1"/>
    </source>
</evidence>
<name>A0A1I5CPJ0_9ACTN</name>
<feature type="domain" description="Peptidase metallopeptidase" evidence="9">
    <location>
        <begin position="121"/>
        <end position="288"/>
    </location>
</feature>
<dbReference type="GO" id="GO:0030198">
    <property type="term" value="P:extracellular matrix organization"/>
    <property type="evidence" value="ECO:0007669"/>
    <property type="project" value="TreeGrafter"/>
</dbReference>
<keyword evidence="11" id="KW-1185">Reference proteome</keyword>
<keyword evidence="6" id="KW-0862">Zinc</keyword>
<gene>
    <name evidence="10" type="ORF">SAMN05660359_00429</name>
</gene>
<comment type="cofactor">
    <cofactor evidence="1">
        <name>Zn(2+)</name>
        <dbReference type="ChEBI" id="CHEBI:29105"/>
    </cofactor>
</comment>
<protein>
    <submittedName>
        <fullName evidence="10">Putative peptidoglycan binding domain-containing protein</fullName>
    </submittedName>
</protein>
<evidence type="ECO:0000256" key="4">
    <source>
        <dbReference type="ARBA" id="ARBA00022729"/>
    </source>
</evidence>
<dbReference type="PANTHER" id="PTHR10201:SF331">
    <property type="entry name" value="MATRIX METALLOPROTEINASE-14-LIKE ISOFORM X1"/>
    <property type="match status" value="1"/>
</dbReference>
<dbReference type="InterPro" id="IPR006026">
    <property type="entry name" value="Peptidase_Metallo"/>
</dbReference>
<dbReference type="GO" id="GO:0004222">
    <property type="term" value="F:metalloendopeptidase activity"/>
    <property type="evidence" value="ECO:0007669"/>
    <property type="project" value="InterPro"/>
</dbReference>
<dbReference type="GO" id="GO:0005615">
    <property type="term" value="C:extracellular space"/>
    <property type="evidence" value="ECO:0007669"/>
    <property type="project" value="TreeGrafter"/>
</dbReference>
<dbReference type="InterPro" id="IPR046731">
    <property type="entry name" value="DUF6623"/>
</dbReference>
<dbReference type="Pfam" id="PF20328">
    <property type="entry name" value="DUF6623"/>
    <property type="match status" value="1"/>
</dbReference>
<dbReference type="RefSeq" id="WP_075011843.1">
    <property type="nucleotide sequence ID" value="NZ_FOWE01000001.1"/>
</dbReference>
<dbReference type="OrthoDB" id="7671932at2"/>
<dbReference type="GO" id="GO:0006508">
    <property type="term" value="P:proteolysis"/>
    <property type="evidence" value="ECO:0007669"/>
    <property type="project" value="UniProtKB-KW"/>
</dbReference>
<dbReference type="CDD" id="cd04278">
    <property type="entry name" value="ZnMc_MMP"/>
    <property type="match status" value="1"/>
</dbReference>
<dbReference type="Pfam" id="PF00413">
    <property type="entry name" value="Peptidase_M10"/>
    <property type="match status" value="1"/>
</dbReference>
<dbReference type="EMBL" id="FOWE01000001">
    <property type="protein sequence ID" value="SFN88551.1"/>
    <property type="molecule type" value="Genomic_DNA"/>
</dbReference>
<dbReference type="InterPro" id="IPR021190">
    <property type="entry name" value="Pept_M10A"/>
</dbReference>
<dbReference type="SUPFAM" id="SSF55486">
    <property type="entry name" value="Metalloproteases ('zincins'), catalytic domain"/>
    <property type="match status" value="1"/>
</dbReference>
<evidence type="ECO:0000256" key="7">
    <source>
        <dbReference type="ARBA" id="ARBA00023049"/>
    </source>
</evidence>
<organism evidence="10 11">
    <name type="scientific">Geodermatophilus obscurus</name>
    <dbReference type="NCBI Taxonomy" id="1861"/>
    <lineage>
        <taxon>Bacteria</taxon>
        <taxon>Bacillati</taxon>
        <taxon>Actinomycetota</taxon>
        <taxon>Actinomycetes</taxon>
        <taxon>Geodermatophilales</taxon>
        <taxon>Geodermatophilaceae</taxon>
        <taxon>Geodermatophilus</taxon>
    </lineage>
</organism>
<dbReference type="PANTHER" id="PTHR10201">
    <property type="entry name" value="MATRIX METALLOPROTEINASE"/>
    <property type="match status" value="1"/>
</dbReference>
<dbReference type="GO" id="GO:0031012">
    <property type="term" value="C:extracellular matrix"/>
    <property type="evidence" value="ECO:0007669"/>
    <property type="project" value="InterPro"/>
</dbReference>
<dbReference type="InterPro" id="IPR036365">
    <property type="entry name" value="PGBD-like_sf"/>
</dbReference>
<dbReference type="Pfam" id="PF01471">
    <property type="entry name" value="PG_binding_1"/>
    <property type="match status" value="1"/>
</dbReference>
<evidence type="ECO:0000256" key="5">
    <source>
        <dbReference type="ARBA" id="ARBA00022801"/>
    </source>
</evidence>
<proteinExistence type="predicted"/>
<evidence type="ECO:0000256" key="6">
    <source>
        <dbReference type="ARBA" id="ARBA00022833"/>
    </source>
</evidence>
<dbReference type="Proteomes" id="UP000183642">
    <property type="component" value="Unassembled WGS sequence"/>
</dbReference>
<dbReference type="AlphaFoldDB" id="A0A1I5CPJ0"/>
<dbReference type="SUPFAM" id="SSF47090">
    <property type="entry name" value="PGBD-like"/>
    <property type="match status" value="1"/>
</dbReference>
<keyword evidence="8" id="KW-0865">Zymogen</keyword>
<reference evidence="11" key="1">
    <citation type="submission" date="2016-10" db="EMBL/GenBank/DDBJ databases">
        <authorList>
            <person name="Varghese N."/>
            <person name="Submissions S."/>
        </authorList>
    </citation>
    <scope>NUCLEOTIDE SEQUENCE [LARGE SCALE GENOMIC DNA]</scope>
    <source>
        <strain evidence="11">DSM 43161</strain>
    </source>
</reference>
<dbReference type="PRINTS" id="PR00138">
    <property type="entry name" value="MATRIXIN"/>
</dbReference>
<keyword evidence="4" id="KW-0732">Signal</keyword>
<dbReference type="InterPro" id="IPR002477">
    <property type="entry name" value="Peptidoglycan-bd-like"/>
</dbReference>
<dbReference type="InterPro" id="IPR021158">
    <property type="entry name" value="Pept_M10A_Zn_BS"/>
</dbReference>
<evidence type="ECO:0000256" key="8">
    <source>
        <dbReference type="ARBA" id="ARBA00023145"/>
    </source>
</evidence>
<dbReference type="SMART" id="SM00235">
    <property type="entry name" value="ZnMc"/>
    <property type="match status" value="1"/>
</dbReference>
<evidence type="ECO:0000256" key="1">
    <source>
        <dbReference type="ARBA" id="ARBA00001947"/>
    </source>
</evidence>
<keyword evidence="5" id="KW-0378">Hydrolase</keyword>
<accession>A0A1I5CPJ0</accession>
<evidence type="ECO:0000256" key="3">
    <source>
        <dbReference type="ARBA" id="ARBA00022723"/>
    </source>
</evidence>